<dbReference type="GO" id="GO:0016052">
    <property type="term" value="P:carbohydrate catabolic process"/>
    <property type="evidence" value="ECO:0007669"/>
    <property type="project" value="UniProtKB-ARBA"/>
</dbReference>
<dbReference type="FunFam" id="3.40.1190.20:FF:000001">
    <property type="entry name" value="Phosphofructokinase"/>
    <property type="match status" value="1"/>
</dbReference>
<dbReference type="KEGG" id="sscu:CEP64_06380"/>
<evidence type="ECO:0000256" key="6">
    <source>
        <dbReference type="PIRNR" id="PIRNR000535"/>
    </source>
</evidence>
<keyword evidence="6" id="KW-0423">Lactose metabolism</keyword>
<comment type="similarity">
    <text evidence="1">Belongs to the carbohydrate kinase pfkB family.</text>
</comment>
<dbReference type="InterPro" id="IPR017583">
    <property type="entry name" value="Tagatose/fructose_Pkinase"/>
</dbReference>
<dbReference type="GO" id="GO:0009024">
    <property type="term" value="F:tagatose-6-phosphate kinase activity"/>
    <property type="evidence" value="ECO:0007669"/>
    <property type="project" value="UniProtKB-EC"/>
</dbReference>
<dbReference type="GO" id="GO:0005988">
    <property type="term" value="P:lactose metabolic process"/>
    <property type="evidence" value="ECO:0007669"/>
    <property type="project" value="UniProtKB-KW"/>
</dbReference>
<dbReference type="GO" id="GO:0008443">
    <property type="term" value="F:phosphofructokinase activity"/>
    <property type="evidence" value="ECO:0007669"/>
    <property type="project" value="TreeGrafter"/>
</dbReference>
<dbReference type="GO" id="GO:0044281">
    <property type="term" value="P:small molecule metabolic process"/>
    <property type="evidence" value="ECO:0007669"/>
    <property type="project" value="UniProtKB-ARBA"/>
</dbReference>
<proteinExistence type="inferred from homology"/>
<dbReference type="Pfam" id="PF00294">
    <property type="entry name" value="PfkB"/>
    <property type="match status" value="1"/>
</dbReference>
<protein>
    <recommendedName>
        <fullName evidence="6">Tagatose-6-phosphate kinase</fullName>
        <ecNumber evidence="6">2.7.1.144</ecNumber>
    </recommendedName>
</protein>
<sequence>MKLLTITLNTSVDIAYQIDHFELNHTNRVKTVIKTAGGKGLNVTRVANILGIDHLATGIIGGTTGEFIKRDLDQDHIKHDFYETNIESRQCIAILNGAHQTELLEPGDSITQEDIQLLIQHVTELIQAHDMIAISGSALPGMNVEAYQTLIDIAVSHGKKVLLDVNGHTLKDLLNHEGQSLPYLIKPNIEELAQLFNVKDQDNHQEIIYALKSPLLSQIPCVMISLGSNGALYKYQYQIYKVNIPKIKAVNAVGSGDSSIAGFSYGLIHKQDIHYAVKSAMAAGIANALEQKTGFLTKENFEYYLAKIKIEQLECF</sequence>
<keyword evidence="4 8" id="KW-0418">Kinase</keyword>
<evidence type="ECO:0000313" key="8">
    <source>
        <dbReference type="EMBL" id="ASE34219.1"/>
    </source>
</evidence>
<dbReference type="NCBIfam" id="TIGR03168">
    <property type="entry name" value="1-PFK"/>
    <property type="match status" value="1"/>
</dbReference>
<comment type="similarity">
    <text evidence="6">Belongs to the carbohydrate kinase PfkB family. LacC subfamily.</text>
</comment>
<organism evidence="8 9">
    <name type="scientific">Mammaliicoccus sciuri</name>
    <name type="common">Staphylococcus sciuri</name>
    <dbReference type="NCBI Taxonomy" id="1296"/>
    <lineage>
        <taxon>Bacteria</taxon>
        <taxon>Bacillati</taxon>
        <taxon>Bacillota</taxon>
        <taxon>Bacilli</taxon>
        <taxon>Bacillales</taxon>
        <taxon>Staphylococcaceae</taxon>
        <taxon>Mammaliicoccus</taxon>
    </lineage>
</organism>
<dbReference type="EMBL" id="CP022046">
    <property type="protein sequence ID" value="ASE34219.1"/>
    <property type="molecule type" value="Genomic_DNA"/>
</dbReference>
<keyword evidence="3 6" id="KW-0547">Nucleotide-binding</keyword>
<dbReference type="Proteomes" id="UP000197058">
    <property type="component" value="Chromosome"/>
</dbReference>
<keyword evidence="2 6" id="KW-0808">Transferase</keyword>
<dbReference type="InterPro" id="IPR011611">
    <property type="entry name" value="PfkB_dom"/>
</dbReference>
<feature type="domain" description="Carbohydrate kinase PfkB" evidence="7">
    <location>
        <begin position="8"/>
        <end position="294"/>
    </location>
</feature>
<dbReference type="EC" id="2.7.1.144" evidence="6"/>
<dbReference type="InterPro" id="IPR029056">
    <property type="entry name" value="Ribokinase-like"/>
</dbReference>
<evidence type="ECO:0000256" key="4">
    <source>
        <dbReference type="ARBA" id="ARBA00022777"/>
    </source>
</evidence>
<evidence type="ECO:0000256" key="3">
    <source>
        <dbReference type="ARBA" id="ARBA00022741"/>
    </source>
</evidence>
<gene>
    <name evidence="8" type="ORF">CEP64_06380</name>
</gene>
<evidence type="ECO:0000256" key="1">
    <source>
        <dbReference type="ARBA" id="ARBA00005380"/>
    </source>
</evidence>
<evidence type="ECO:0000313" key="9">
    <source>
        <dbReference type="Proteomes" id="UP000197058"/>
    </source>
</evidence>
<dbReference type="SUPFAM" id="SSF53613">
    <property type="entry name" value="Ribokinase-like"/>
    <property type="match status" value="1"/>
</dbReference>
<comment type="pathway">
    <text evidence="6">Carbohydrate metabolism; D-tagatose 6-phosphate degradation; D-glyceraldehyde 3-phosphate and glycerone phosphate from D-tagatose 6-phosphate: step 1/2.</text>
</comment>
<dbReference type="GO" id="GO:0005829">
    <property type="term" value="C:cytosol"/>
    <property type="evidence" value="ECO:0007669"/>
    <property type="project" value="TreeGrafter"/>
</dbReference>
<dbReference type="PIRSF" id="PIRSF000535">
    <property type="entry name" value="1PFK/6PFK/LacC"/>
    <property type="match status" value="1"/>
</dbReference>
<dbReference type="GO" id="GO:0005524">
    <property type="term" value="F:ATP binding"/>
    <property type="evidence" value="ECO:0007669"/>
    <property type="project" value="UniProtKB-KW"/>
</dbReference>
<name>A0AAI8DI37_MAMSC</name>
<dbReference type="PANTHER" id="PTHR46566">
    <property type="entry name" value="1-PHOSPHOFRUCTOKINASE-RELATED"/>
    <property type="match status" value="1"/>
</dbReference>
<dbReference type="PANTHER" id="PTHR46566:SF5">
    <property type="entry name" value="1-PHOSPHOFRUCTOKINASE"/>
    <property type="match status" value="1"/>
</dbReference>
<comment type="catalytic activity">
    <reaction evidence="6">
        <text>D-tagatofuranose 6-phosphate + ATP = D-tagatofuranose 1,6-bisphosphate + ADP + H(+)</text>
        <dbReference type="Rhea" id="RHEA:12420"/>
        <dbReference type="ChEBI" id="CHEBI:15378"/>
        <dbReference type="ChEBI" id="CHEBI:30616"/>
        <dbReference type="ChEBI" id="CHEBI:58694"/>
        <dbReference type="ChEBI" id="CHEBI:58695"/>
        <dbReference type="ChEBI" id="CHEBI:456216"/>
        <dbReference type="EC" id="2.7.1.144"/>
    </reaction>
</comment>
<accession>A0AAI8DI37</accession>
<evidence type="ECO:0000256" key="2">
    <source>
        <dbReference type="ARBA" id="ARBA00022679"/>
    </source>
</evidence>
<dbReference type="RefSeq" id="WP_088592369.1">
    <property type="nucleotide sequence ID" value="NZ_CP022046.2"/>
</dbReference>
<keyword evidence="5 6" id="KW-0067">ATP-binding</keyword>
<reference evidence="9" key="1">
    <citation type="submission" date="2017-06" db="EMBL/GenBank/DDBJ databases">
        <title>FDA dAtabase for Regulatory Grade micrObial Sequences (FDA-ARGOS): Supporting development and validation of Infectious Disease Dx tests.</title>
        <authorList>
            <person name="Goldberg B."/>
            <person name="Campos J."/>
            <person name="Tallon L."/>
            <person name="Sadzewicz L."/>
            <person name="Sengamalay N."/>
            <person name="Ott S."/>
            <person name="Godinez A."/>
            <person name="Nagaraj S."/>
            <person name="Vavikolanu K."/>
            <person name="Nadendla S."/>
            <person name="George J."/>
            <person name="Geyer C."/>
            <person name="Sichtig H."/>
        </authorList>
    </citation>
    <scope>NUCLEOTIDE SEQUENCE [LARGE SCALE GENOMIC DNA]</scope>
    <source>
        <strain evidence="9">FDAARGOS_285</strain>
    </source>
</reference>
<evidence type="ECO:0000256" key="5">
    <source>
        <dbReference type="ARBA" id="ARBA00022840"/>
    </source>
</evidence>
<dbReference type="CDD" id="cd01164">
    <property type="entry name" value="FruK_PfkB_like"/>
    <property type="match status" value="1"/>
</dbReference>
<evidence type="ECO:0000259" key="7">
    <source>
        <dbReference type="Pfam" id="PF00294"/>
    </source>
</evidence>
<dbReference type="Gene3D" id="3.40.1190.20">
    <property type="match status" value="1"/>
</dbReference>
<dbReference type="AlphaFoldDB" id="A0AAI8DI37"/>